<feature type="chain" id="PRO_5020040279" evidence="1">
    <location>
        <begin position="17"/>
        <end position="104"/>
    </location>
</feature>
<reference evidence="2 3" key="1">
    <citation type="submission" date="2019-04" db="EMBL/GenBank/DDBJ databases">
        <title>Draft genome of the big-headed turtle Platysternon megacephalum.</title>
        <authorList>
            <person name="Gong S."/>
        </authorList>
    </citation>
    <scope>NUCLEOTIDE SEQUENCE [LARGE SCALE GENOMIC DNA]</scope>
    <source>
        <strain evidence="2">DO16091913</strain>
        <tissue evidence="2">Muscle</tissue>
    </source>
</reference>
<keyword evidence="1" id="KW-0732">Signal</keyword>
<dbReference type="Proteomes" id="UP000297703">
    <property type="component" value="Unassembled WGS sequence"/>
</dbReference>
<gene>
    <name evidence="2" type="ORF">DR999_PMT05176</name>
</gene>
<reference evidence="2 3" key="2">
    <citation type="submission" date="2019-04" db="EMBL/GenBank/DDBJ databases">
        <title>The genome sequence of big-headed turtle.</title>
        <authorList>
            <person name="Gong S."/>
        </authorList>
    </citation>
    <scope>NUCLEOTIDE SEQUENCE [LARGE SCALE GENOMIC DNA]</scope>
    <source>
        <strain evidence="2">DO16091913</strain>
        <tissue evidence="2">Muscle</tissue>
    </source>
</reference>
<evidence type="ECO:0000313" key="2">
    <source>
        <dbReference type="EMBL" id="TFK11590.1"/>
    </source>
</evidence>
<feature type="signal peptide" evidence="1">
    <location>
        <begin position="1"/>
        <end position="16"/>
    </location>
</feature>
<keyword evidence="3" id="KW-1185">Reference proteome</keyword>
<name>A0A4D9F099_9SAUR</name>
<accession>A0A4D9F099</accession>
<dbReference type="EMBL" id="QXTE01000030">
    <property type="protein sequence ID" value="TFK11590.1"/>
    <property type="molecule type" value="Genomic_DNA"/>
</dbReference>
<keyword evidence="2" id="KW-0808">Transferase</keyword>
<evidence type="ECO:0000256" key="1">
    <source>
        <dbReference type="SAM" id="SignalP"/>
    </source>
</evidence>
<keyword evidence="2" id="KW-0418">Kinase</keyword>
<sequence>MRAIATLLLLFPSSVTVNVLQQQEQVTACIVAKLWHSCCAKSHPGYMSILTALLSMVMGCNKQCWRHMCSASGPEFGNHWSNRYKKNCPKNGLGRTGICCNTVS</sequence>
<protein>
    <submittedName>
        <fullName evidence="2">Mitogen-activated protein kinase kinase kinase 13</fullName>
    </submittedName>
</protein>
<dbReference type="AlphaFoldDB" id="A0A4D9F099"/>
<evidence type="ECO:0000313" key="3">
    <source>
        <dbReference type="Proteomes" id="UP000297703"/>
    </source>
</evidence>
<proteinExistence type="predicted"/>
<comment type="caution">
    <text evidence="2">The sequence shown here is derived from an EMBL/GenBank/DDBJ whole genome shotgun (WGS) entry which is preliminary data.</text>
</comment>
<dbReference type="GO" id="GO:0016301">
    <property type="term" value="F:kinase activity"/>
    <property type="evidence" value="ECO:0007669"/>
    <property type="project" value="UniProtKB-KW"/>
</dbReference>
<organism evidence="2 3">
    <name type="scientific">Platysternon megacephalum</name>
    <name type="common">big-headed turtle</name>
    <dbReference type="NCBI Taxonomy" id="55544"/>
    <lineage>
        <taxon>Eukaryota</taxon>
        <taxon>Metazoa</taxon>
        <taxon>Chordata</taxon>
        <taxon>Craniata</taxon>
        <taxon>Vertebrata</taxon>
        <taxon>Euteleostomi</taxon>
        <taxon>Archelosauria</taxon>
        <taxon>Testudinata</taxon>
        <taxon>Testudines</taxon>
        <taxon>Cryptodira</taxon>
        <taxon>Durocryptodira</taxon>
        <taxon>Testudinoidea</taxon>
        <taxon>Platysternidae</taxon>
        <taxon>Platysternon</taxon>
    </lineage>
</organism>